<dbReference type="CDD" id="cd17033">
    <property type="entry name" value="DR1245-like"/>
    <property type="match status" value="1"/>
</dbReference>
<keyword evidence="3" id="KW-1185">Reference proteome</keyword>
<accession>A0AAN4UTU4</accession>
<organism evidence="1 4">
    <name type="scientific">Allgaiera indica</name>
    <dbReference type="NCBI Taxonomy" id="765699"/>
    <lineage>
        <taxon>Bacteria</taxon>
        <taxon>Pseudomonadati</taxon>
        <taxon>Pseudomonadota</taxon>
        <taxon>Alphaproteobacteria</taxon>
        <taxon>Rhodobacterales</taxon>
        <taxon>Paracoccaceae</taxon>
        <taxon>Allgaiera</taxon>
    </lineage>
</organism>
<evidence type="ECO:0008006" key="5">
    <source>
        <dbReference type="Google" id="ProtNLM"/>
    </source>
</evidence>
<dbReference type="EMBL" id="BNAB01000019">
    <property type="protein sequence ID" value="GHE04804.1"/>
    <property type="molecule type" value="Genomic_DNA"/>
</dbReference>
<dbReference type="Proteomes" id="UP000634647">
    <property type="component" value="Unassembled WGS sequence"/>
</dbReference>
<reference evidence="2 3" key="2">
    <citation type="submission" date="2016-10" db="EMBL/GenBank/DDBJ databases">
        <authorList>
            <person name="Varghese N."/>
            <person name="Submissions S."/>
        </authorList>
    </citation>
    <scope>NUCLEOTIDE SEQUENCE [LARGE SCALE GENOMIC DNA]</scope>
    <source>
        <strain evidence="2 3">DSM 24802</strain>
    </source>
</reference>
<name>A0AAN4UTU4_9RHOB</name>
<reference evidence="1" key="1">
    <citation type="journal article" date="2014" name="Int. J. Syst. Evol. Microbiol.">
        <title>Complete genome sequence of Corynebacterium casei LMG S-19264T (=DSM 44701T), isolated from a smear-ripened cheese.</title>
        <authorList>
            <consortium name="US DOE Joint Genome Institute (JGI-PGF)"/>
            <person name="Walter F."/>
            <person name="Albersmeier A."/>
            <person name="Kalinowski J."/>
            <person name="Ruckert C."/>
        </authorList>
    </citation>
    <scope>NUCLEOTIDE SEQUENCE</scope>
    <source>
        <strain evidence="1">CGMCC 1.10859</strain>
    </source>
</reference>
<evidence type="ECO:0000313" key="1">
    <source>
        <dbReference type="EMBL" id="GHE04804.1"/>
    </source>
</evidence>
<dbReference type="EMBL" id="FNOB01000019">
    <property type="protein sequence ID" value="SDX54046.1"/>
    <property type="molecule type" value="Genomic_DNA"/>
</dbReference>
<dbReference type="Pfam" id="PF10722">
    <property type="entry name" value="YbjN"/>
    <property type="match status" value="1"/>
</dbReference>
<dbReference type="Proteomes" id="UP000199541">
    <property type="component" value="Unassembled WGS sequence"/>
</dbReference>
<gene>
    <name evidence="1" type="ORF">GCM10008024_33240</name>
    <name evidence="2" type="ORF">SAMN05444006_11954</name>
</gene>
<reference evidence="1" key="3">
    <citation type="submission" date="2023-06" db="EMBL/GenBank/DDBJ databases">
        <authorList>
            <person name="Sun Q."/>
            <person name="Zhou Y."/>
        </authorList>
    </citation>
    <scope>NUCLEOTIDE SEQUENCE</scope>
    <source>
        <strain evidence="1">CGMCC 1.10859</strain>
    </source>
</reference>
<proteinExistence type="predicted"/>
<evidence type="ECO:0000313" key="4">
    <source>
        <dbReference type="Proteomes" id="UP000634647"/>
    </source>
</evidence>
<comment type="caution">
    <text evidence="1">The sequence shown here is derived from an EMBL/GenBank/DDBJ whole genome shotgun (WGS) entry which is preliminary data.</text>
</comment>
<sequence length="167" mass="19193">MSVSEEFVLSDELHPIDIVETLAEYRDWDFDRITDDQITMQVEAQWRSYSITLAWSPMDETLRLICTFEMDPPEARMSEIYETLNRINDTCWAGAFTFWEEQRLMVWRYGLVLAGGQIASPEQIDRLIAVAVGTAERFYPAFQLVAWADRAPADAMQVAIAEAYGHA</sequence>
<dbReference type="InterPro" id="IPR019660">
    <property type="entry name" value="Put_sensory_transdc_reg_YbjN"/>
</dbReference>
<protein>
    <recommendedName>
        <fullName evidence="5">Diacylglyceryl transferase</fullName>
    </recommendedName>
</protein>
<evidence type="ECO:0000313" key="3">
    <source>
        <dbReference type="Proteomes" id="UP000199541"/>
    </source>
</evidence>
<evidence type="ECO:0000313" key="2">
    <source>
        <dbReference type="EMBL" id="SDX54046.1"/>
    </source>
</evidence>
<dbReference type="RefSeq" id="WP_035838087.1">
    <property type="nucleotide sequence ID" value="NZ_BNAB01000019.1"/>
</dbReference>
<dbReference type="AlphaFoldDB" id="A0AAN4UTU4"/>